<dbReference type="PANTHER" id="PTHR33047">
    <property type="entry name" value="PROTEIN TAR1"/>
    <property type="match status" value="1"/>
</dbReference>
<comment type="caution">
    <text evidence="2">The sequence shown here is derived from an EMBL/GenBank/DDBJ whole genome shotgun (WGS) entry which is preliminary data.</text>
</comment>
<dbReference type="InterPro" id="IPR052997">
    <property type="entry name" value="RRT15-like"/>
</dbReference>
<dbReference type="EMBL" id="AYRZ02000006">
    <property type="protein sequence ID" value="PHT78076.1"/>
    <property type="molecule type" value="Genomic_DNA"/>
</dbReference>
<gene>
    <name evidence="2" type="ORF">T459_16128</name>
</gene>
<reference evidence="2 3" key="1">
    <citation type="journal article" date="2014" name="Nat. Genet.">
        <title>Genome sequence of the hot pepper provides insights into the evolution of pungency in Capsicum species.</title>
        <authorList>
            <person name="Kim S."/>
            <person name="Park M."/>
            <person name="Yeom S.I."/>
            <person name="Kim Y.M."/>
            <person name="Lee J.M."/>
            <person name="Lee H.A."/>
            <person name="Seo E."/>
            <person name="Choi J."/>
            <person name="Cheong K."/>
            <person name="Kim K.T."/>
            <person name="Jung K."/>
            <person name="Lee G.W."/>
            <person name="Oh S.K."/>
            <person name="Bae C."/>
            <person name="Kim S.B."/>
            <person name="Lee H.Y."/>
            <person name="Kim S.Y."/>
            <person name="Kim M.S."/>
            <person name="Kang B.C."/>
            <person name="Jo Y.D."/>
            <person name="Yang H.B."/>
            <person name="Jeong H.J."/>
            <person name="Kang W.H."/>
            <person name="Kwon J.K."/>
            <person name="Shin C."/>
            <person name="Lim J.Y."/>
            <person name="Park J.H."/>
            <person name="Huh J.H."/>
            <person name="Kim J.S."/>
            <person name="Kim B.D."/>
            <person name="Cohen O."/>
            <person name="Paran I."/>
            <person name="Suh M.C."/>
            <person name="Lee S.B."/>
            <person name="Kim Y.K."/>
            <person name="Shin Y."/>
            <person name="Noh S.J."/>
            <person name="Park J."/>
            <person name="Seo Y.S."/>
            <person name="Kwon S.Y."/>
            <person name="Kim H.A."/>
            <person name="Park J.M."/>
            <person name="Kim H.J."/>
            <person name="Choi S.B."/>
            <person name="Bosland P.W."/>
            <person name="Reeves G."/>
            <person name="Jo S.H."/>
            <person name="Lee B.W."/>
            <person name="Cho H.T."/>
            <person name="Choi H.S."/>
            <person name="Lee M.S."/>
            <person name="Yu Y."/>
            <person name="Do Choi Y."/>
            <person name="Park B.S."/>
            <person name="van Deynze A."/>
            <person name="Ashrafi H."/>
            <person name="Hill T."/>
            <person name="Kim W.T."/>
            <person name="Pai H.S."/>
            <person name="Ahn H.K."/>
            <person name="Yeam I."/>
            <person name="Giovannoni J.J."/>
            <person name="Rose J.K."/>
            <person name="Sorensen I."/>
            <person name="Lee S.J."/>
            <person name="Kim R.W."/>
            <person name="Choi I.Y."/>
            <person name="Choi B.S."/>
            <person name="Lim J.S."/>
            <person name="Lee Y.H."/>
            <person name="Choi D."/>
        </authorList>
    </citation>
    <scope>NUCLEOTIDE SEQUENCE [LARGE SCALE GENOMIC DNA]</scope>
    <source>
        <strain evidence="3">cv. CM334</strain>
    </source>
</reference>
<organism evidence="2 3">
    <name type="scientific">Capsicum annuum</name>
    <name type="common">Capsicum pepper</name>
    <dbReference type="NCBI Taxonomy" id="4072"/>
    <lineage>
        <taxon>Eukaryota</taxon>
        <taxon>Viridiplantae</taxon>
        <taxon>Streptophyta</taxon>
        <taxon>Embryophyta</taxon>
        <taxon>Tracheophyta</taxon>
        <taxon>Spermatophyta</taxon>
        <taxon>Magnoliopsida</taxon>
        <taxon>eudicotyledons</taxon>
        <taxon>Gunneridae</taxon>
        <taxon>Pentapetalae</taxon>
        <taxon>asterids</taxon>
        <taxon>lamiids</taxon>
        <taxon>Solanales</taxon>
        <taxon>Solanaceae</taxon>
        <taxon>Solanoideae</taxon>
        <taxon>Capsiceae</taxon>
        <taxon>Capsicum</taxon>
    </lineage>
</organism>
<proteinExistence type="predicted"/>
<evidence type="ECO:0000313" key="2">
    <source>
        <dbReference type="EMBL" id="PHT78076.1"/>
    </source>
</evidence>
<dbReference type="Gramene" id="PHT78076">
    <property type="protein sequence ID" value="PHT78076"/>
    <property type="gene ID" value="T459_16128"/>
</dbReference>
<feature type="region of interest" description="Disordered" evidence="1">
    <location>
        <begin position="142"/>
        <end position="184"/>
    </location>
</feature>
<evidence type="ECO:0000313" key="3">
    <source>
        <dbReference type="Proteomes" id="UP000222542"/>
    </source>
</evidence>
<keyword evidence="3" id="KW-1185">Reference proteome</keyword>
<dbReference type="STRING" id="4072.A0A2G2Z7U6"/>
<dbReference type="Proteomes" id="UP000222542">
    <property type="component" value="Unassembled WGS sequence"/>
</dbReference>
<reference evidence="2 3" key="2">
    <citation type="journal article" date="2017" name="Genome Biol.">
        <title>New reference genome sequences of hot pepper reveal the massive evolution of plant disease-resistance genes by retroduplication.</title>
        <authorList>
            <person name="Kim S."/>
            <person name="Park J."/>
            <person name="Yeom S.I."/>
            <person name="Kim Y.M."/>
            <person name="Seo E."/>
            <person name="Kim K.T."/>
            <person name="Kim M.S."/>
            <person name="Lee J.M."/>
            <person name="Cheong K."/>
            <person name="Shin H.S."/>
            <person name="Kim S.B."/>
            <person name="Han K."/>
            <person name="Lee J."/>
            <person name="Park M."/>
            <person name="Lee H.A."/>
            <person name="Lee H.Y."/>
            <person name="Lee Y."/>
            <person name="Oh S."/>
            <person name="Lee J.H."/>
            <person name="Choi E."/>
            <person name="Choi E."/>
            <person name="Lee S.E."/>
            <person name="Jeon J."/>
            <person name="Kim H."/>
            <person name="Choi G."/>
            <person name="Song H."/>
            <person name="Lee J."/>
            <person name="Lee S.C."/>
            <person name="Kwon J.K."/>
            <person name="Lee H.Y."/>
            <person name="Koo N."/>
            <person name="Hong Y."/>
            <person name="Kim R.W."/>
            <person name="Kang W.H."/>
            <person name="Huh J.H."/>
            <person name="Kang B.C."/>
            <person name="Yang T.J."/>
            <person name="Lee Y.H."/>
            <person name="Bennetzen J.L."/>
            <person name="Choi D."/>
        </authorList>
    </citation>
    <scope>NUCLEOTIDE SEQUENCE [LARGE SCALE GENOMIC DNA]</scope>
    <source>
        <strain evidence="3">cv. CM334</strain>
    </source>
</reference>
<evidence type="ECO:0000256" key="1">
    <source>
        <dbReference type="SAM" id="MobiDB-lite"/>
    </source>
</evidence>
<accession>A0A2G2Z7U6</accession>
<name>A0A2G2Z7U6_CAPAN</name>
<sequence>MGLSPSLAPPSKGLEPGQPLKMLLQTTIRLTELPDSMAGLFLIRSLLLRESLSKGLLGHGFTVPIRTGNQNQASSYPSIPHEISIHIELILGHLCYLLIDVPPQSNSQPDNVFHPNWPSEFPLFVPVMSWLFDVRGRPLKEPFPVHPQPTRDDPLPPQSISSSPSIADGFGTGTPMPKPQSQSFSRSCESILPTSLAYIIPSTKGCLPWRPDAVMSMTRCGQNSVLRITMGHWECIRYHAIYGALLAAGPYLQLS</sequence>
<dbReference type="PANTHER" id="PTHR33047:SF42">
    <property type="entry name" value="PROTEIN TAR1"/>
    <property type="match status" value="1"/>
</dbReference>
<protein>
    <submittedName>
        <fullName evidence="2">Uncharacterized protein</fullName>
    </submittedName>
</protein>
<dbReference type="AlphaFoldDB" id="A0A2G2Z7U6"/>